<dbReference type="OrthoDB" id="6258494at2759"/>
<feature type="region of interest" description="Disordered" evidence="1">
    <location>
        <begin position="18"/>
        <end position="87"/>
    </location>
</feature>
<gene>
    <name evidence="2" type="ORF">HNAJ_LOCUS668</name>
</gene>
<organism evidence="4">
    <name type="scientific">Rodentolepis nana</name>
    <name type="common">Dwarf tapeworm</name>
    <name type="synonym">Hymenolepis nana</name>
    <dbReference type="NCBI Taxonomy" id="102285"/>
    <lineage>
        <taxon>Eukaryota</taxon>
        <taxon>Metazoa</taxon>
        <taxon>Spiralia</taxon>
        <taxon>Lophotrochozoa</taxon>
        <taxon>Platyhelminthes</taxon>
        <taxon>Cestoda</taxon>
        <taxon>Eucestoda</taxon>
        <taxon>Cyclophyllidea</taxon>
        <taxon>Hymenolepididae</taxon>
        <taxon>Rodentolepis</taxon>
    </lineage>
</organism>
<reference evidence="4" key="1">
    <citation type="submission" date="2017-02" db="UniProtKB">
        <authorList>
            <consortium name="WormBaseParasite"/>
        </authorList>
    </citation>
    <scope>IDENTIFICATION</scope>
</reference>
<feature type="compositionally biased region" description="Low complexity" evidence="1">
    <location>
        <begin position="59"/>
        <end position="69"/>
    </location>
</feature>
<protein>
    <submittedName>
        <fullName evidence="4">Flocculation protein FLO11-like</fullName>
    </submittedName>
</protein>
<name>A0A0R3T1C5_RODNA</name>
<evidence type="ECO:0000313" key="3">
    <source>
        <dbReference type="Proteomes" id="UP000278807"/>
    </source>
</evidence>
<accession>A0A0R3T1C5</accession>
<sequence>MEEEEECFVFPAITKPYSQITPASSPHKFRADSFTTPHIISNPAPRPRYRSNNRKRESGSQSSMPGSSDPGRRFLLVPPPPSSEDIVPKRSLLKKSSLKTKIDGTSEIRRSIISIQDIRKYSVVDPTTLKFVQGKYFQLIV</sequence>
<reference evidence="2 3" key="2">
    <citation type="submission" date="2018-11" db="EMBL/GenBank/DDBJ databases">
        <authorList>
            <consortium name="Pathogen Informatics"/>
        </authorList>
    </citation>
    <scope>NUCLEOTIDE SEQUENCE [LARGE SCALE GENOMIC DNA]</scope>
</reference>
<dbReference type="AlphaFoldDB" id="A0A0R3T1C5"/>
<evidence type="ECO:0000313" key="2">
    <source>
        <dbReference type="EMBL" id="VDN96527.1"/>
    </source>
</evidence>
<keyword evidence="3" id="KW-1185">Reference proteome</keyword>
<dbReference type="Proteomes" id="UP000278807">
    <property type="component" value="Unassembled WGS sequence"/>
</dbReference>
<dbReference type="WBParaSite" id="HNAJ_0000066801-mRNA-1">
    <property type="protein sequence ID" value="HNAJ_0000066801-mRNA-1"/>
    <property type="gene ID" value="HNAJ_0000066801"/>
</dbReference>
<evidence type="ECO:0000313" key="4">
    <source>
        <dbReference type="WBParaSite" id="HNAJ_0000066801-mRNA-1"/>
    </source>
</evidence>
<dbReference type="EMBL" id="UZAE01000203">
    <property type="protein sequence ID" value="VDN96527.1"/>
    <property type="molecule type" value="Genomic_DNA"/>
</dbReference>
<proteinExistence type="predicted"/>
<evidence type="ECO:0000256" key="1">
    <source>
        <dbReference type="SAM" id="MobiDB-lite"/>
    </source>
</evidence>